<keyword evidence="1" id="KW-0540">Nuclease</keyword>
<dbReference type="InterPro" id="IPR041796">
    <property type="entry name" value="Mre11_N"/>
</dbReference>
<dbReference type="PANTHER" id="PTHR30337:SF0">
    <property type="entry name" value="NUCLEASE SBCCD SUBUNIT D"/>
    <property type="match status" value="1"/>
</dbReference>
<dbReference type="Pfam" id="PF00149">
    <property type="entry name" value="Metallophos"/>
    <property type="match status" value="1"/>
</dbReference>
<dbReference type="Proteomes" id="UP000008037">
    <property type="component" value="Chromosome"/>
</dbReference>
<dbReference type="SUPFAM" id="SSF56300">
    <property type="entry name" value="Metallo-dependent phosphatases"/>
    <property type="match status" value="1"/>
</dbReference>
<dbReference type="CDD" id="cd00840">
    <property type="entry name" value="MPP_Mre11_N"/>
    <property type="match status" value="1"/>
</dbReference>
<dbReference type="KEGG" id="nga:Ngar_c34030"/>
<organism evidence="5 6">
    <name type="scientific">Nitrososphaera gargensis (strain Ga9.2)</name>
    <dbReference type="NCBI Taxonomy" id="1237085"/>
    <lineage>
        <taxon>Archaea</taxon>
        <taxon>Nitrososphaerota</taxon>
        <taxon>Nitrososphaeria</taxon>
        <taxon>Nitrososphaerales</taxon>
        <taxon>Nitrososphaeraceae</taxon>
        <taxon>Nitrososphaera</taxon>
    </lineage>
</organism>
<dbReference type="InterPro" id="IPR029052">
    <property type="entry name" value="Metallo-depent_PP-like"/>
</dbReference>
<dbReference type="RefSeq" id="WP_015020851.1">
    <property type="nucleotide sequence ID" value="NC_018719.1"/>
</dbReference>
<dbReference type="InterPro" id="IPR004843">
    <property type="entry name" value="Calcineurin-like_PHP"/>
</dbReference>
<evidence type="ECO:0000256" key="3">
    <source>
        <dbReference type="ARBA" id="ARBA00022839"/>
    </source>
</evidence>
<dbReference type="HOGENOM" id="CLU_026621_5_2_2"/>
<dbReference type="InterPro" id="IPR050535">
    <property type="entry name" value="DNA_Repair-Maintenance_Comp"/>
</dbReference>
<protein>
    <submittedName>
        <fullName evidence="5">DNA double-strand break repair protein mre11</fullName>
    </submittedName>
</protein>
<evidence type="ECO:0000313" key="5">
    <source>
        <dbReference type="EMBL" id="AFU60318.1"/>
    </source>
</evidence>
<keyword evidence="2" id="KW-0378">Hydrolase</keyword>
<dbReference type="Gene3D" id="3.60.21.10">
    <property type="match status" value="1"/>
</dbReference>
<keyword evidence="6" id="KW-1185">Reference proteome</keyword>
<dbReference type="PANTHER" id="PTHR30337">
    <property type="entry name" value="COMPONENT OF ATP-DEPENDENT DSDNA EXONUCLEASE"/>
    <property type="match status" value="1"/>
</dbReference>
<dbReference type="GO" id="GO:0004527">
    <property type="term" value="F:exonuclease activity"/>
    <property type="evidence" value="ECO:0007669"/>
    <property type="project" value="UniProtKB-KW"/>
</dbReference>
<dbReference type="InParanoid" id="K0ILC5"/>
<dbReference type="OrthoDB" id="11638at2157"/>
<evidence type="ECO:0000259" key="4">
    <source>
        <dbReference type="Pfam" id="PF00149"/>
    </source>
</evidence>
<dbReference type="STRING" id="1237085.Ngar_c34030"/>
<evidence type="ECO:0000256" key="1">
    <source>
        <dbReference type="ARBA" id="ARBA00022722"/>
    </source>
</evidence>
<name>K0ILC5_NITGG</name>
<proteinExistence type="predicted"/>
<evidence type="ECO:0000313" key="6">
    <source>
        <dbReference type="Proteomes" id="UP000008037"/>
    </source>
</evidence>
<sequence>MLISHISDLHLGYSQFSLEEREEDVYQTFHEAIDISIKEGARLVIFAGDIFHNPRPCGKAIITLGNALKKLKEKQIPAAFILGEHDISRLRDVPFAHIYSNLGLAKKLRHDEPFVVDNCAVFGADKERRSNIDSLIERLRQAEQVAKRHNGKKVLVLHQGLDDFNKFAGELGSNALPASFNYYALGHYHDHIEKRFGHLGGPLAYPGSIDLTPSEGIKEVEKGFIMADMSGEEPSTHWIPLNSRRQQFSVRINYGDIADEVGRIIERAKCFGNKKPVARIEVAGRDIDSKVIAENLKRLNDYCLHYVWQPLEEGRLAATVYDSRPADIDSELYRLSAQALGSDELAKFAVGEILPLAAGRDAAARSVLEIVWQAYKAGKFVGRGEGGGGGSTTT</sequence>
<accession>K0ILC5</accession>
<evidence type="ECO:0000256" key="2">
    <source>
        <dbReference type="ARBA" id="ARBA00022801"/>
    </source>
</evidence>
<dbReference type="AlphaFoldDB" id="K0ILC5"/>
<keyword evidence="3" id="KW-0269">Exonuclease</keyword>
<feature type="domain" description="Calcineurin-like phosphoesterase" evidence="4">
    <location>
        <begin position="1"/>
        <end position="189"/>
    </location>
</feature>
<gene>
    <name evidence="5" type="primary">mre11</name>
    <name evidence="5" type="ordered locus">Ngar_c34030</name>
</gene>
<dbReference type="GeneID" id="13797213"/>
<dbReference type="EMBL" id="CP002408">
    <property type="protein sequence ID" value="AFU60318.1"/>
    <property type="molecule type" value="Genomic_DNA"/>
</dbReference>
<reference evidence="5 6" key="1">
    <citation type="journal article" date="2012" name="Environ. Microbiol.">
        <title>The genome of the ammonia-oxidizing Candidatus Nitrososphaera gargensis: insights into metabolic versatility and environmental adaptations.</title>
        <authorList>
            <person name="Spang A."/>
            <person name="Poehlein A."/>
            <person name="Offre P."/>
            <person name="Zumbragel S."/>
            <person name="Haider S."/>
            <person name="Rychlik N."/>
            <person name="Nowka B."/>
            <person name="Schmeisser C."/>
            <person name="Lebedeva E.V."/>
            <person name="Rattei T."/>
            <person name="Bohm C."/>
            <person name="Schmid M."/>
            <person name="Galushko A."/>
            <person name="Hatzenpichler R."/>
            <person name="Weinmaier T."/>
            <person name="Daniel R."/>
            <person name="Schleper C."/>
            <person name="Spieck E."/>
            <person name="Streit W."/>
            <person name="Wagner M."/>
        </authorList>
    </citation>
    <scope>NUCLEOTIDE SEQUENCE [LARGE SCALE GENOMIC DNA]</scope>
    <source>
        <strain evidence="6">Ga9.2</strain>
    </source>
</reference>